<gene>
    <name evidence="3" type="ORF">H6A34_08200</name>
</gene>
<evidence type="ECO:0000259" key="2">
    <source>
        <dbReference type="Pfam" id="PF20683"/>
    </source>
</evidence>
<dbReference type="RefSeq" id="WP_205104802.1">
    <property type="nucleotide sequence ID" value="NZ_JACJJG010000039.1"/>
</dbReference>
<dbReference type="SUPFAM" id="SSF51161">
    <property type="entry name" value="Trimeric LpxA-like enzymes"/>
    <property type="match status" value="2"/>
</dbReference>
<evidence type="ECO:0000259" key="1">
    <source>
        <dbReference type="Pfam" id="PF16314"/>
    </source>
</evidence>
<protein>
    <submittedName>
        <fullName evidence="3">DUF4954 family protein</fullName>
    </submittedName>
</protein>
<dbReference type="InterPro" id="IPR011004">
    <property type="entry name" value="Trimer_LpxA-like_sf"/>
</dbReference>
<feature type="domain" description="DUF6819" evidence="2">
    <location>
        <begin position="485"/>
        <end position="590"/>
    </location>
</feature>
<sequence length="606" mass="66490">MDDYRLLTDEEIGILEENGCTAEDWTSVNVADDFMPTYIRRVRFYGTVNLGVFEKNVEVTSGFVRHSGVCNATLRNVTIGDNCLIENIGNYINNYVIGDDCYISNVSIIETTAEATFGEGNAISVLNEAGNGNVMLFSGLTSNFAALMVLHSRDREFTAAVRKMIRDDIDRRLSGTGTIGNGVRIVNTTEITNTNISDNCEVNGASRLTDCTLAAEPDDSVYIGSGVICENSIIADGSSILNSAKLFNCYVGEASQITNGFTAESSLFFANTYMANGEACAAFCGPFSASHHKSTLLIGCMTSFYNAGSATNFSNHAYKMGPIHYGILERGTKTASGSHMLLPADIGAFSVCLGKLSGHPDTRSLPFSYIIGDGRDTYIVPGRNITTVGVYRDIRKWPRRDVRLESAKKSIVNYDWLSPLTVNEIVKGRQLLADLRQNASQNTAFYTLNGNKLSTNSLQRGIKLYSMAIELFIGEVLMSHDFGDPCTASGAGEWHDLSGLLLPAAEEDRLVEKIKYGVVDSVKALSGMLEAYNDRYGDYLWTFTVSLMKDYLGTDELTEDDFASMRERGNAARETWLDEIRKDAEKEYDMGDVDRAVLDKFLSQLG</sequence>
<dbReference type="EMBL" id="JACJJG010000039">
    <property type="protein sequence ID" value="MBM6673855.1"/>
    <property type="molecule type" value="Genomic_DNA"/>
</dbReference>
<reference evidence="3" key="2">
    <citation type="journal article" date="2021" name="Sci. Rep.">
        <title>The distribution of antibiotic resistance genes in chicken gut microbiota commensals.</title>
        <authorList>
            <person name="Juricova H."/>
            <person name="Matiasovicova J."/>
            <person name="Kubasova T."/>
            <person name="Cejkova D."/>
            <person name="Rychlik I."/>
        </authorList>
    </citation>
    <scope>NUCLEOTIDE SEQUENCE</scope>
    <source>
        <strain evidence="3">An824</strain>
    </source>
</reference>
<dbReference type="Gene3D" id="2.160.10.10">
    <property type="entry name" value="Hexapeptide repeat proteins"/>
    <property type="match status" value="1"/>
</dbReference>
<dbReference type="Pfam" id="PF20683">
    <property type="entry name" value="DUF6819"/>
    <property type="match status" value="1"/>
</dbReference>
<reference evidence="3" key="1">
    <citation type="submission" date="2020-08" db="EMBL/GenBank/DDBJ databases">
        <authorList>
            <person name="Cejkova D."/>
            <person name="Kubasova T."/>
            <person name="Jahodarova E."/>
            <person name="Rychlik I."/>
        </authorList>
    </citation>
    <scope>NUCLEOTIDE SEQUENCE</scope>
    <source>
        <strain evidence="3">An824</strain>
    </source>
</reference>
<feature type="domain" description="DUF4954" evidence="1">
    <location>
        <begin position="4"/>
        <end position="435"/>
    </location>
</feature>
<keyword evidence="4" id="KW-1185">Reference proteome</keyword>
<name>A0A939B7P0_9BACT</name>
<dbReference type="InterPro" id="IPR032533">
    <property type="entry name" value="DUF4954"/>
</dbReference>
<accession>A0A939B7P0</accession>
<comment type="caution">
    <text evidence="3">The sequence shown here is derived from an EMBL/GenBank/DDBJ whole genome shotgun (WGS) entry which is preliminary data.</text>
</comment>
<proteinExistence type="predicted"/>
<organism evidence="3 4">
    <name type="scientific">Marseilla massiliensis</name>
    <dbReference type="NCBI Taxonomy" id="1841864"/>
    <lineage>
        <taxon>Bacteria</taxon>
        <taxon>Pseudomonadati</taxon>
        <taxon>Bacteroidota</taxon>
        <taxon>Bacteroidia</taxon>
        <taxon>Bacteroidales</taxon>
        <taxon>Prevotellaceae</taxon>
        <taxon>Marseilla</taxon>
    </lineage>
</organism>
<dbReference type="AlphaFoldDB" id="A0A939B7P0"/>
<dbReference type="Proteomes" id="UP000706891">
    <property type="component" value="Unassembled WGS sequence"/>
</dbReference>
<dbReference type="InterPro" id="IPR049208">
    <property type="entry name" value="DUF6819"/>
</dbReference>
<dbReference type="Pfam" id="PF16314">
    <property type="entry name" value="DUF4954"/>
    <property type="match status" value="1"/>
</dbReference>
<evidence type="ECO:0000313" key="4">
    <source>
        <dbReference type="Proteomes" id="UP000706891"/>
    </source>
</evidence>
<evidence type="ECO:0000313" key="3">
    <source>
        <dbReference type="EMBL" id="MBM6673855.1"/>
    </source>
</evidence>